<dbReference type="InterPro" id="IPR008266">
    <property type="entry name" value="Tyr_kinase_AS"/>
</dbReference>
<dbReference type="WBParaSite" id="DME_0000710801-mRNA-1">
    <property type="protein sequence ID" value="DME_0000710801-mRNA-1"/>
    <property type="gene ID" value="DME_0000710801"/>
</dbReference>
<dbReference type="PANTHER" id="PTHR24345">
    <property type="entry name" value="SERINE/THREONINE-PROTEIN KINASE PLK"/>
    <property type="match status" value="1"/>
</dbReference>
<evidence type="ECO:0000256" key="3">
    <source>
        <dbReference type="ARBA" id="ARBA00022741"/>
    </source>
</evidence>
<keyword evidence="6" id="KW-1133">Transmembrane helix</keyword>
<keyword evidence="3" id="KW-0547">Nucleotide-binding</keyword>
<feature type="domain" description="Protein kinase" evidence="7">
    <location>
        <begin position="1"/>
        <end position="252"/>
    </location>
</feature>
<keyword evidence="2" id="KW-0808">Transferase</keyword>
<evidence type="ECO:0000256" key="2">
    <source>
        <dbReference type="ARBA" id="ARBA00022679"/>
    </source>
</evidence>
<evidence type="ECO:0000313" key="9">
    <source>
        <dbReference type="WBParaSite" id="DME_0000710801-mRNA-1"/>
    </source>
</evidence>
<reference evidence="9" key="1">
    <citation type="submission" date="2017-02" db="UniProtKB">
        <authorList>
            <consortium name="WormBaseParasite"/>
        </authorList>
    </citation>
    <scope>IDENTIFICATION</scope>
</reference>
<sequence>LSTGKEVAVKRIDTSKVPSNRVELELDALKNLRHPSIVDIVEFYEQFKENGSQYIVMEYCKHRSLRDYVKQNGQLNDYSAAHVLRQLVAATKYIHENGMIHRDISSGNVLISDIRNEKFGKKLKVKLSDFGLATYFYAGDIARTMLGTPGYIAPQVFGKKYDQKADIFSLGGILYLMLAGKDPPLKFDNISPEGVTLIKEMMQPTEESRINLGGITMSSFMRKADEMDLHDRTSWRGQSKDGFKQSSYEVFFSIFKIFFYFFIFVLN</sequence>
<keyword evidence="6" id="KW-0812">Transmembrane</keyword>
<keyword evidence="1" id="KW-0723">Serine/threonine-protein kinase</keyword>
<dbReference type="GO" id="GO:0005634">
    <property type="term" value="C:nucleus"/>
    <property type="evidence" value="ECO:0007669"/>
    <property type="project" value="TreeGrafter"/>
</dbReference>
<dbReference type="Gene3D" id="1.10.510.10">
    <property type="entry name" value="Transferase(Phosphotransferase) domain 1"/>
    <property type="match status" value="1"/>
</dbReference>
<evidence type="ECO:0000259" key="7">
    <source>
        <dbReference type="PROSITE" id="PS50011"/>
    </source>
</evidence>
<dbReference type="SUPFAM" id="SSF56112">
    <property type="entry name" value="Protein kinase-like (PK-like)"/>
    <property type="match status" value="1"/>
</dbReference>
<dbReference type="Proteomes" id="UP000038040">
    <property type="component" value="Unplaced"/>
</dbReference>
<evidence type="ECO:0000313" key="8">
    <source>
        <dbReference type="Proteomes" id="UP000038040"/>
    </source>
</evidence>
<keyword evidence="5" id="KW-0067">ATP-binding</keyword>
<dbReference type="PANTHER" id="PTHR24345:SF91">
    <property type="entry name" value="SERINE_THREONINE-PROTEIN KINASE PLK4"/>
    <property type="match status" value="1"/>
</dbReference>
<dbReference type="GO" id="GO:0004674">
    <property type="term" value="F:protein serine/threonine kinase activity"/>
    <property type="evidence" value="ECO:0007669"/>
    <property type="project" value="UniProtKB-KW"/>
</dbReference>
<dbReference type="PROSITE" id="PS00109">
    <property type="entry name" value="PROTEIN_KINASE_TYR"/>
    <property type="match status" value="1"/>
</dbReference>
<keyword evidence="4" id="KW-0418">Kinase</keyword>
<name>A0A0N4UHR5_DRAME</name>
<evidence type="ECO:0000256" key="4">
    <source>
        <dbReference type="ARBA" id="ARBA00022777"/>
    </source>
</evidence>
<dbReference type="PROSITE" id="PS50011">
    <property type="entry name" value="PROTEIN_KINASE_DOM"/>
    <property type="match status" value="1"/>
</dbReference>
<organism evidence="8 9">
    <name type="scientific">Dracunculus medinensis</name>
    <name type="common">Guinea worm</name>
    <dbReference type="NCBI Taxonomy" id="318479"/>
    <lineage>
        <taxon>Eukaryota</taxon>
        <taxon>Metazoa</taxon>
        <taxon>Ecdysozoa</taxon>
        <taxon>Nematoda</taxon>
        <taxon>Chromadorea</taxon>
        <taxon>Rhabditida</taxon>
        <taxon>Spirurina</taxon>
        <taxon>Dracunculoidea</taxon>
        <taxon>Dracunculidae</taxon>
        <taxon>Dracunculus</taxon>
    </lineage>
</organism>
<dbReference type="GO" id="GO:0005524">
    <property type="term" value="F:ATP binding"/>
    <property type="evidence" value="ECO:0007669"/>
    <property type="project" value="UniProtKB-KW"/>
</dbReference>
<keyword evidence="6" id="KW-0472">Membrane</keyword>
<evidence type="ECO:0000256" key="5">
    <source>
        <dbReference type="ARBA" id="ARBA00022840"/>
    </source>
</evidence>
<dbReference type="InterPro" id="IPR000719">
    <property type="entry name" value="Prot_kinase_dom"/>
</dbReference>
<protein>
    <submittedName>
        <fullName evidence="9">Protein kinase domain-containing protein</fullName>
    </submittedName>
</protein>
<dbReference type="InterPro" id="IPR011009">
    <property type="entry name" value="Kinase-like_dom_sf"/>
</dbReference>
<accession>A0A0N4UHR5</accession>
<proteinExistence type="predicted"/>
<feature type="transmembrane region" description="Helical" evidence="6">
    <location>
        <begin position="248"/>
        <end position="266"/>
    </location>
</feature>
<dbReference type="AlphaFoldDB" id="A0A0N4UHR5"/>
<evidence type="ECO:0000256" key="6">
    <source>
        <dbReference type="SAM" id="Phobius"/>
    </source>
</evidence>
<evidence type="ECO:0000256" key="1">
    <source>
        <dbReference type="ARBA" id="ARBA00022527"/>
    </source>
</evidence>
<dbReference type="Pfam" id="PF00069">
    <property type="entry name" value="Pkinase"/>
    <property type="match status" value="1"/>
</dbReference>